<dbReference type="Gene3D" id="1.10.238.10">
    <property type="entry name" value="EF-hand"/>
    <property type="match status" value="1"/>
</dbReference>
<accession>A0AA36CNR2</accession>
<dbReference type="InterPro" id="IPR018247">
    <property type="entry name" value="EF_Hand_1_Ca_BS"/>
</dbReference>
<evidence type="ECO:0000313" key="5">
    <source>
        <dbReference type="EMBL" id="CAJ0572482.1"/>
    </source>
</evidence>
<feature type="region of interest" description="Disordered" evidence="2">
    <location>
        <begin position="129"/>
        <end position="192"/>
    </location>
</feature>
<dbReference type="PROSITE" id="PS50222">
    <property type="entry name" value="EF_HAND_2"/>
    <property type="match status" value="1"/>
</dbReference>
<keyword evidence="6" id="KW-1185">Reference proteome</keyword>
<gene>
    <name evidence="5" type="ORF">MSPICULIGERA_LOCUS10866</name>
</gene>
<keyword evidence="1" id="KW-0106">Calcium</keyword>
<dbReference type="InterPro" id="IPR011992">
    <property type="entry name" value="EF-hand-dom_pair"/>
</dbReference>
<comment type="caution">
    <text evidence="5">The sequence shown here is derived from an EMBL/GenBank/DDBJ whole genome shotgun (WGS) entry which is preliminary data.</text>
</comment>
<dbReference type="GO" id="GO:0005509">
    <property type="term" value="F:calcium ion binding"/>
    <property type="evidence" value="ECO:0007669"/>
    <property type="project" value="InterPro"/>
</dbReference>
<sequence>MMASTMGPATALLLCCLSATPAFAQAITPTPLQDITPVPMDKFNPRLTEFRRIDGNSDEKLTFTEFLLSDKDYIEAKSREFHAYDKNKDGQVTRAEYEAYYERDGHRHGPEGMDHDFFGGLDDHPPFRHFFGSPMRHSHETPSSQSSPEKRSSSPGHGDGAPFYRRLGGLGGKTQRPSSEKFQPDVPKYLLW</sequence>
<organism evidence="5 6">
    <name type="scientific">Mesorhabditis spiculigera</name>
    <dbReference type="NCBI Taxonomy" id="96644"/>
    <lineage>
        <taxon>Eukaryota</taxon>
        <taxon>Metazoa</taxon>
        <taxon>Ecdysozoa</taxon>
        <taxon>Nematoda</taxon>
        <taxon>Chromadorea</taxon>
        <taxon>Rhabditida</taxon>
        <taxon>Rhabditina</taxon>
        <taxon>Rhabditomorpha</taxon>
        <taxon>Rhabditoidea</taxon>
        <taxon>Rhabditidae</taxon>
        <taxon>Mesorhabditinae</taxon>
        <taxon>Mesorhabditis</taxon>
    </lineage>
</organism>
<dbReference type="EMBL" id="CATQJA010002598">
    <property type="protein sequence ID" value="CAJ0572482.1"/>
    <property type="molecule type" value="Genomic_DNA"/>
</dbReference>
<name>A0AA36CNR2_9BILA</name>
<feature type="chain" id="PRO_5041314434" description="EF-hand domain-containing protein" evidence="3">
    <location>
        <begin position="27"/>
        <end position="192"/>
    </location>
</feature>
<evidence type="ECO:0000256" key="3">
    <source>
        <dbReference type="SAM" id="SignalP"/>
    </source>
</evidence>
<dbReference type="InterPro" id="IPR002048">
    <property type="entry name" value="EF_hand_dom"/>
</dbReference>
<dbReference type="SUPFAM" id="SSF47473">
    <property type="entry name" value="EF-hand"/>
    <property type="match status" value="1"/>
</dbReference>
<proteinExistence type="predicted"/>
<evidence type="ECO:0000259" key="4">
    <source>
        <dbReference type="PROSITE" id="PS50222"/>
    </source>
</evidence>
<dbReference type="PROSITE" id="PS00018">
    <property type="entry name" value="EF_HAND_1"/>
    <property type="match status" value="1"/>
</dbReference>
<dbReference type="AlphaFoldDB" id="A0AA36CNR2"/>
<reference evidence="5" key="1">
    <citation type="submission" date="2023-06" db="EMBL/GenBank/DDBJ databases">
        <authorList>
            <person name="Delattre M."/>
        </authorList>
    </citation>
    <scope>NUCLEOTIDE SEQUENCE</scope>
    <source>
        <strain evidence="5">AF72</strain>
    </source>
</reference>
<dbReference type="Proteomes" id="UP001177023">
    <property type="component" value="Unassembled WGS sequence"/>
</dbReference>
<keyword evidence="3" id="KW-0732">Signal</keyword>
<feature type="domain" description="EF-hand" evidence="4">
    <location>
        <begin position="81"/>
        <end position="107"/>
    </location>
</feature>
<evidence type="ECO:0000256" key="1">
    <source>
        <dbReference type="ARBA" id="ARBA00022837"/>
    </source>
</evidence>
<protein>
    <recommendedName>
        <fullName evidence="4">EF-hand domain-containing protein</fullName>
    </recommendedName>
</protein>
<feature type="signal peptide" evidence="3">
    <location>
        <begin position="1"/>
        <end position="26"/>
    </location>
</feature>
<feature type="non-terminal residue" evidence="5">
    <location>
        <position position="1"/>
    </location>
</feature>
<evidence type="ECO:0000256" key="2">
    <source>
        <dbReference type="SAM" id="MobiDB-lite"/>
    </source>
</evidence>
<evidence type="ECO:0000313" key="6">
    <source>
        <dbReference type="Proteomes" id="UP001177023"/>
    </source>
</evidence>